<accession>A0A6A5TXX1</accession>
<protein>
    <submittedName>
        <fullName evidence="4">NAD(P)-binding protein</fullName>
    </submittedName>
</protein>
<evidence type="ECO:0000256" key="1">
    <source>
        <dbReference type="ARBA" id="ARBA00022857"/>
    </source>
</evidence>
<proteinExistence type="predicted"/>
<dbReference type="InterPro" id="IPR045312">
    <property type="entry name" value="PCBER-like"/>
</dbReference>
<dbReference type="EMBL" id="ML976990">
    <property type="protein sequence ID" value="KAF1957184.1"/>
    <property type="molecule type" value="Genomic_DNA"/>
</dbReference>
<dbReference type="InterPro" id="IPR008030">
    <property type="entry name" value="NmrA-like"/>
</dbReference>
<dbReference type="CDD" id="cd05259">
    <property type="entry name" value="PCBER_SDR_a"/>
    <property type="match status" value="1"/>
</dbReference>
<evidence type="ECO:0000256" key="2">
    <source>
        <dbReference type="ARBA" id="ARBA00023002"/>
    </source>
</evidence>
<reference evidence="4" key="1">
    <citation type="journal article" date="2020" name="Stud. Mycol.">
        <title>101 Dothideomycetes genomes: a test case for predicting lifestyles and emergence of pathogens.</title>
        <authorList>
            <person name="Haridas S."/>
            <person name="Albert R."/>
            <person name="Binder M."/>
            <person name="Bloem J."/>
            <person name="Labutti K."/>
            <person name="Salamov A."/>
            <person name="Andreopoulos B."/>
            <person name="Baker S."/>
            <person name="Barry K."/>
            <person name="Bills G."/>
            <person name="Bluhm B."/>
            <person name="Cannon C."/>
            <person name="Castanera R."/>
            <person name="Culley D."/>
            <person name="Daum C."/>
            <person name="Ezra D."/>
            <person name="Gonzalez J."/>
            <person name="Henrissat B."/>
            <person name="Kuo A."/>
            <person name="Liang C."/>
            <person name="Lipzen A."/>
            <person name="Lutzoni F."/>
            <person name="Magnuson J."/>
            <person name="Mondo S."/>
            <person name="Nolan M."/>
            <person name="Ohm R."/>
            <person name="Pangilinan J."/>
            <person name="Park H.-J."/>
            <person name="Ramirez L."/>
            <person name="Alfaro M."/>
            <person name="Sun H."/>
            <person name="Tritt A."/>
            <person name="Yoshinaga Y."/>
            <person name="Zwiers L.-H."/>
            <person name="Turgeon B."/>
            <person name="Goodwin S."/>
            <person name="Spatafora J."/>
            <person name="Crous P."/>
            <person name="Grigoriev I."/>
        </authorList>
    </citation>
    <scope>NUCLEOTIDE SEQUENCE</scope>
    <source>
        <strain evidence="4">CBS 675.92</strain>
    </source>
</reference>
<name>A0A6A5TXX1_9PLEO</name>
<dbReference type="InterPro" id="IPR036291">
    <property type="entry name" value="NAD(P)-bd_dom_sf"/>
</dbReference>
<dbReference type="OrthoDB" id="5283654at2759"/>
<evidence type="ECO:0000313" key="5">
    <source>
        <dbReference type="Proteomes" id="UP000800035"/>
    </source>
</evidence>
<sequence length="330" mass="36783">MATPPPTKILLLGAGELGTALLAHLVPLPNTHLTIALRNPTNHPTLSTTYPGTSLIPLDLTSPSPTLVQTFSTYDIIVSATGFSQAGGGSLLKLTREILEAGQLRREKNATGAAEARLWYFPWQWGVDYDVTGDGHGLMPLFGEQKQVRDLLRGYASACSVRWTIVSTGIFMSFLFEKFWGVVERENRVEGVGEIDVQIHGTITVRALRDWSHKVTVTDVDDIGKVLACILKGDVEAENRVVYAAGDTVSYAELADIVEKVTGRKVEREEWSVPYLEEELEKDPDNQIKKYRLVFARDGVWWDKKGTVNEKLGIKVMDVESYVHNWVERK</sequence>
<dbReference type="AlphaFoldDB" id="A0A6A5TXX1"/>
<dbReference type="Gene3D" id="3.40.50.720">
    <property type="entry name" value="NAD(P)-binding Rossmann-like Domain"/>
    <property type="match status" value="1"/>
</dbReference>
<evidence type="ECO:0000259" key="3">
    <source>
        <dbReference type="Pfam" id="PF05368"/>
    </source>
</evidence>
<dbReference type="Proteomes" id="UP000800035">
    <property type="component" value="Unassembled WGS sequence"/>
</dbReference>
<dbReference type="Pfam" id="PF05368">
    <property type="entry name" value="NmrA"/>
    <property type="match status" value="1"/>
</dbReference>
<keyword evidence="2" id="KW-0560">Oxidoreductase</keyword>
<dbReference type="InterPro" id="IPR051609">
    <property type="entry name" value="NmrA/Isoflavone_reductase-like"/>
</dbReference>
<dbReference type="PANTHER" id="PTHR47706:SF6">
    <property type="entry name" value="NMRA-LIKE FAMILY PROTEIN (AFU_ORTHOLOGUE AFUA_6G00280)"/>
    <property type="match status" value="1"/>
</dbReference>
<dbReference type="SUPFAM" id="SSF51735">
    <property type="entry name" value="NAD(P)-binding Rossmann-fold domains"/>
    <property type="match status" value="1"/>
</dbReference>
<feature type="domain" description="NmrA-like" evidence="3">
    <location>
        <begin position="8"/>
        <end position="299"/>
    </location>
</feature>
<evidence type="ECO:0000313" key="4">
    <source>
        <dbReference type="EMBL" id="KAF1957184.1"/>
    </source>
</evidence>
<keyword evidence="5" id="KW-1185">Reference proteome</keyword>
<gene>
    <name evidence="4" type="ORF">CC80DRAFT_55880</name>
</gene>
<keyword evidence="1" id="KW-0521">NADP</keyword>
<dbReference type="GO" id="GO:0016491">
    <property type="term" value="F:oxidoreductase activity"/>
    <property type="evidence" value="ECO:0007669"/>
    <property type="project" value="UniProtKB-KW"/>
</dbReference>
<dbReference type="PANTHER" id="PTHR47706">
    <property type="entry name" value="NMRA-LIKE FAMILY PROTEIN"/>
    <property type="match status" value="1"/>
</dbReference>
<organism evidence="4 5">
    <name type="scientific">Byssothecium circinans</name>
    <dbReference type="NCBI Taxonomy" id="147558"/>
    <lineage>
        <taxon>Eukaryota</taxon>
        <taxon>Fungi</taxon>
        <taxon>Dikarya</taxon>
        <taxon>Ascomycota</taxon>
        <taxon>Pezizomycotina</taxon>
        <taxon>Dothideomycetes</taxon>
        <taxon>Pleosporomycetidae</taxon>
        <taxon>Pleosporales</taxon>
        <taxon>Massarineae</taxon>
        <taxon>Massarinaceae</taxon>
        <taxon>Byssothecium</taxon>
    </lineage>
</organism>